<dbReference type="eggNOG" id="ENOG5030673">
    <property type="taxonomic scope" value="Bacteria"/>
</dbReference>
<accession>A0A098M8T8</accession>
<dbReference type="STRING" id="268407.PWYN_25695"/>
<name>A0A098M8T8_9BACL</name>
<proteinExistence type="predicted"/>
<dbReference type="AlphaFoldDB" id="A0A098M8T8"/>
<protein>
    <submittedName>
        <fullName evidence="1">Uncharacterized protein</fullName>
    </submittedName>
</protein>
<gene>
    <name evidence="1" type="ORF">PWYN_25695</name>
</gene>
<evidence type="ECO:0000313" key="1">
    <source>
        <dbReference type="EMBL" id="KGE17942.1"/>
    </source>
</evidence>
<sequence>MVRKGVITVVEKLSQYKKRIDSLIEDEKLSPEVQALLTEMMTDLTEVARSNKALRRAAVKSAQSSMMSSRLRDALQE</sequence>
<reference evidence="1 2" key="1">
    <citation type="submission" date="2014-08" db="EMBL/GenBank/DDBJ databases">
        <authorList>
            <person name="den Bakker H.C."/>
        </authorList>
    </citation>
    <scope>NUCLEOTIDE SEQUENCE [LARGE SCALE GENOMIC DNA]</scope>
    <source>
        <strain evidence="1 2">DSM 18334</strain>
    </source>
</reference>
<dbReference type="Proteomes" id="UP000029734">
    <property type="component" value="Unassembled WGS sequence"/>
</dbReference>
<comment type="caution">
    <text evidence="1">The sequence shown here is derived from an EMBL/GenBank/DDBJ whole genome shotgun (WGS) entry which is preliminary data.</text>
</comment>
<keyword evidence="2" id="KW-1185">Reference proteome</keyword>
<evidence type="ECO:0000313" key="2">
    <source>
        <dbReference type="Proteomes" id="UP000029734"/>
    </source>
</evidence>
<dbReference type="EMBL" id="JQCR01000003">
    <property type="protein sequence ID" value="KGE17942.1"/>
    <property type="molecule type" value="Genomic_DNA"/>
</dbReference>
<dbReference type="RefSeq" id="WP_036657488.1">
    <property type="nucleotide sequence ID" value="NZ_JQCR01000003.1"/>
</dbReference>
<organism evidence="1 2">
    <name type="scientific">Paenibacillus wynnii</name>
    <dbReference type="NCBI Taxonomy" id="268407"/>
    <lineage>
        <taxon>Bacteria</taxon>
        <taxon>Bacillati</taxon>
        <taxon>Bacillota</taxon>
        <taxon>Bacilli</taxon>
        <taxon>Bacillales</taxon>
        <taxon>Paenibacillaceae</taxon>
        <taxon>Paenibacillus</taxon>
    </lineage>
</organism>
<reference evidence="1 2" key="2">
    <citation type="submission" date="2014-10" db="EMBL/GenBank/DDBJ databases">
        <title>Comparative genomics of the Paenibacillus odorifer group.</title>
        <authorList>
            <person name="Tsai Y.-C."/>
            <person name="Martin N."/>
            <person name="Korlach J."/>
            <person name="Wiedmann M."/>
        </authorList>
    </citation>
    <scope>NUCLEOTIDE SEQUENCE [LARGE SCALE GENOMIC DNA]</scope>
    <source>
        <strain evidence="1 2">DSM 18334</strain>
    </source>
</reference>